<dbReference type="AlphaFoldDB" id="A0A917BQN4"/>
<evidence type="ECO:0008006" key="4">
    <source>
        <dbReference type="Google" id="ProtNLM"/>
    </source>
</evidence>
<gene>
    <name evidence="2" type="ORF">GCM10011366_21160</name>
</gene>
<name>A0A917BQN4_9MICO</name>
<dbReference type="SUPFAM" id="SSF47413">
    <property type="entry name" value="lambda repressor-like DNA-binding domains"/>
    <property type="match status" value="1"/>
</dbReference>
<dbReference type="InterPro" id="IPR001387">
    <property type="entry name" value="Cro/C1-type_HTH"/>
</dbReference>
<evidence type="ECO:0000256" key="1">
    <source>
        <dbReference type="SAM" id="MobiDB-lite"/>
    </source>
</evidence>
<comment type="caution">
    <text evidence="2">The sequence shown here is derived from an EMBL/GenBank/DDBJ whole genome shotgun (WGS) entry which is preliminary data.</text>
</comment>
<reference evidence="2" key="1">
    <citation type="journal article" date="2014" name="Int. J. Syst. Evol. Microbiol.">
        <title>Complete genome sequence of Corynebacterium casei LMG S-19264T (=DSM 44701T), isolated from a smear-ripened cheese.</title>
        <authorList>
            <consortium name="US DOE Joint Genome Institute (JGI-PGF)"/>
            <person name="Walter F."/>
            <person name="Albersmeier A."/>
            <person name="Kalinowski J."/>
            <person name="Ruckert C."/>
        </authorList>
    </citation>
    <scope>NUCLEOTIDE SEQUENCE</scope>
    <source>
        <strain evidence="2">CGMCC 1.12160</strain>
    </source>
</reference>
<reference evidence="2" key="2">
    <citation type="submission" date="2020-09" db="EMBL/GenBank/DDBJ databases">
        <authorList>
            <person name="Sun Q."/>
            <person name="Zhou Y."/>
        </authorList>
    </citation>
    <scope>NUCLEOTIDE SEQUENCE</scope>
    <source>
        <strain evidence="2">CGMCC 1.12160</strain>
    </source>
</reference>
<evidence type="ECO:0000313" key="3">
    <source>
        <dbReference type="Proteomes" id="UP000605670"/>
    </source>
</evidence>
<dbReference type="GO" id="GO:0003677">
    <property type="term" value="F:DNA binding"/>
    <property type="evidence" value="ECO:0007669"/>
    <property type="project" value="InterPro"/>
</dbReference>
<keyword evidence="3" id="KW-1185">Reference proteome</keyword>
<sequence>MKTADPASEQPTSEPTPEGTPAWPRYGVMASTYAVEQRREGPSRPVVAGAGRVFATHAEAVMAVGAAEDVEELIPLALRRWRREHQMSQRAAAAQLDVPPGQFARAESSPAQLKLGTVVSLLRSAGYALRVVDADGIPLAGDVRAAEALPRTRAGARFPATAAVVRLGGEPRWMAERGQSFQLRGPQWTGERRPGQYP</sequence>
<dbReference type="EMBL" id="BMEM01000003">
    <property type="protein sequence ID" value="GGF53150.1"/>
    <property type="molecule type" value="Genomic_DNA"/>
</dbReference>
<organism evidence="2 3">
    <name type="scientific">Ornithinimicrobium tianjinense</name>
    <dbReference type="NCBI Taxonomy" id="1195761"/>
    <lineage>
        <taxon>Bacteria</taxon>
        <taxon>Bacillati</taxon>
        <taxon>Actinomycetota</taxon>
        <taxon>Actinomycetes</taxon>
        <taxon>Micrococcales</taxon>
        <taxon>Ornithinimicrobiaceae</taxon>
        <taxon>Ornithinimicrobium</taxon>
    </lineage>
</organism>
<dbReference type="InterPro" id="IPR010982">
    <property type="entry name" value="Lambda_DNA-bd_dom_sf"/>
</dbReference>
<accession>A0A917BQN4</accession>
<feature type="region of interest" description="Disordered" evidence="1">
    <location>
        <begin position="1"/>
        <end position="25"/>
    </location>
</feature>
<dbReference type="RefSeq" id="WP_188430567.1">
    <property type="nucleotide sequence ID" value="NZ_BAABKH010000003.1"/>
</dbReference>
<dbReference type="CDD" id="cd00093">
    <property type="entry name" value="HTH_XRE"/>
    <property type="match status" value="1"/>
</dbReference>
<proteinExistence type="predicted"/>
<feature type="region of interest" description="Disordered" evidence="1">
    <location>
        <begin position="176"/>
        <end position="198"/>
    </location>
</feature>
<dbReference type="Proteomes" id="UP000605670">
    <property type="component" value="Unassembled WGS sequence"/>
</dbReference>
<protein>
    <recommendedName>
        <fullName evidence="4">Helix-turn-helix domain-containing protein</fullName>
    </recommendedName>
</protein>
<evidence type="ECO:0000313" key="2">
    <source>
        <dbReference type="EMBL" id="GGF53150.1"/>
    </source>
</evidence>